<evidence type="ECO:0000313" key="2">
    <source>
        <dbReference type="Proteomes" id="UP001295740"/>
    </source>
</evidence>
<dbReference type="PANTHER" id="PTHR43792">
    <property type="entry name" value="GNAT FAMILY, PUTATIVE (AFU_ORTHOLOGUE AFUA_3G00765)-RELATED-RELATED"/>
    <property type="match status" value="1"/>
</dbReference>
<dbReference type="EMBL" id="CAUWAG010000004">
    <property type="protein sequence ID" value="CAJ2502371.1"/>
    <property type="molecule type" value="Genomic_DNA"/>
</dbReference>
<dbReference type="InterPro" id="IPR016181">
    <property type="entry name" value="Acyl_CoA_acyltransferase"/>
</dbReference>
<dbReference type="AlphaFoldDB" id="A0AAI8VCI9"/>
<organism evidence="1 2">
    <name type="scientific">Anthostomella pinea</name>
    <dbReference type="NCBI Taxonomy" id="933095"/>
    <lineage>
        <taxon>Eukaryota</taxon>
        <taxon>Fungi</taxon>
        <taxon>Dikarya</taxon>
        <taxon>Ascomycota</taxon>
        <taxon>Pezizomycotina</taxon>
        <taxon>Sordariomycetes</taxon>
        <taxon>Xylariomycetidae</taxon>
        <taxon>Xylariales</taxon>
        <taxon>Xylariaceae</taxon>
        <taxon>Anthostomella</taxon>
    </lineage>
</organism>
<dbReference type="SUPFAM" id="SSF55729">
    <property type="entry name" value="Acyl-CoA N-acyltransferases (Nat)"/>
    <property type="match status" value="1"/>
</dbReference>
<accession>A0AAI8VCI9</accession>
<proteinExistence type="predicted"/>
<gene>
    <name evidence="1" type="ORF">KHLLAP_LOCUS2839</name>
</gene>
<reference evidence="1" key="1">
    <citation type="submission" date="2023-10" db="EMBL/GenBank/DDBJ databases">
        <authorList>
            <person name="Hackl T."/>
        </authorList>
    </citation>
    <scope>NUCLEOTIDE SEQUENCE</scope>
</reference>
<name>A0AAI8VCI9_9PEZI</name>
<keyword evidence="2" id="KW-1185">Reference proteome</keyword>
<comment type="caution">
    <text evidence="1">The sequence shown here is derived from an EMBL/GenBank/DDBJ whole genome shotgun (WGS) entry which is preliminary data.</text>
</comment>
<sequence>MESLVAPRTYSLHVETRRLLLRELQESDIIPMHRMESRPEVARFHGVEPKTEEEVEDNILNRACRCRIDSRRLGKGKATLWYTIDTPFQRNGYGAEALGGFIEVLCVQSALKVEVGLGEGEGETNLVAPVSVLQLEIDTRNIASQALAARLNFRYVEQFTEWCKGDEVEMMIWRRLLVETEDLLAAEDCKIIDALSKSKE</sequence>
<dbReference type="Gene3D" id="3.40.630.30">
    <property type="match status" value="2"/>
</dbReference>
<dbReference type="InterPro" id="IPR051531">
    <property type="entry name" value="N-acetyltransferase"/>
</dbReference>
<dbReference type="Proteomes" id="UP001295740">
    <property type="component" value="Unassembled WGS sequence"/>
</dbReference>
<protein>
    <submittedName>
        <fullName evidence="1">Uu.00g097650.m01.CDS01</fullName>
    </submittedName>
</protein>
<evidence type="ECO:0000313" key="1">
    <source>
        <dbReference type="EMBL" id="CAJ2502371.1"/>
    </source>
</evidence>